<dbReference type="AlphaFoldDB" id="A0A8S9Q5K2"/>
<evidence type="ECO:0000313" key="2">
    <source>
        <dbReference type="EMBL" id="KAF3537919.1"/>
    </source>
</evidence>
<proteinExistence type="predicted"/>
<protein>
    <submittedName>
        <fullName evidence="2">Uncharacterized protein</fullName>
    </submittedName>
</protein>
<dbReference type="Proteomes" id="UP000712600">
    <property type="component" value="Unassembled WGS sequence"/>
</dbReference>
<feature type="compositionally biased region" description="Polar residues" evidence="1">
    <location>
        <begin position="1"/>
        <end position="10"/>
    </location>
</feature>
<evidence type="ECO:0000256" key="1">
    <source>
        <dbReference type="SAM" id="MobiDB-lite"/>
    </source>
</evidence>
<dbReference type="EMBL" id="QGKX02001290">
    <property type="protein sequence ID" value="KAF3537919.1"/>
    <property type="molecule type" value="Genomic_DNA"/>
</dbReference>
<feature type="region of interest" description="Disordered" evidence="1">
    <location>
        <begin position="1"/>
        <end position="20"/>
    </location>
</feature>
<organism evidence="2 3">
    <name type="scientific">Brassica cretica</name>
    <name type="common">Mustard</name>
    <dbReference type="NCBI Taxonomy" id="69181"/>
    <lineage>
        <taxon>Eukaryota</taxon>
        <taxon>Viridiplantae</taxon>
        <taxon>Streptophyta</taxon>
        <taxon>Embryophyta</taxon>
        <taxon>Tracheophyta</taxon>
        <taxon>Spermatophyta</taxon>
        <taxon>Magnoliopsida</taxon>
        <taxon>eudicotyledons</taxon>
        <taxon>Gunneridae</taxon>
        <taxon>Pentapetalae</taxon>
        <taxon>rosids</taxon>
        <taxon>malvids</taxon>
        <taxon>Brassicales</taxon>
        <taxon>Brassicaceae</taxon>
        <taxon>Brassiceae</taxon>
        <taxon>Brassica</taxon>
    </lineage>
</organism>
<sequence>MTSWPSIKTQPHQRYRKRASTDTAYYKSIDTEVNRAQEGDYSIGSWADDEMLNMQRHDETDKIRAEVAWERTRFSHLIGRAIHPSIDSHQQQSIDNNNATLNDNRPIPKTAVSKKDKFDNQSLTPDEFGIFRDPDGYAKAIDGRTLHVLLIYSSLGRFTSSWAGFVAKRAFPYFLLLSEAVGVKLTVTCSTTCHGRACRRPGRQHSRACRASWLVSRPSSPATRSCSPGELDRVAAELAGESTGNTVVLTGRAGSCHGRARRAIRFGYSFPRLLKF</sequence>
<accession>A0A8S9Q5K2</accession>
<name>A0A8S9Q5K2_BRACR</name>
<evidence type="ECO:0000313" key="3">
    <source>
        <dbReference type="Proteomes" id="UP000712600"/>
    </source>
</evidence>
<comment type="caution">
    <text evidence="2">The sequence shown here is derived from an EMBL/GenBank/DDBJ whole genome shotgun (WGS) entry which is preliminary data.</text>
</comment>
<reference evidence="2" key="1">
    <citation type="submission" date="2019-12" db="EMBL/GenBank/DDBJ databases">
        <title>Genome sequencing and annotation of Brassica cretica.</title>
        <authorList>
            <person name="Studholme D.J."/>
            <person name="Sarris P."/>
        </authorList>
    </citation>
    <scope>NUCLEOTIDE SEQUENCE</scope>
    <source>
        <strain evidence="2">PFS-109/04</strain>
        <tissue evidence="2">Leaf</tissue>
    </source>
</reference>
<gene>
    <name evidence="2" type="ORF">F2Q69_00024232</name>
</gene>